<accession>A0A239FMF6</accession>
<evidence type="ECO:0000313" key="1">
    <source>
        <dbReference type="EMBL" id="SNS58136.1"/>
    </source>
</evidence>
<dbReference type="InterPro" id="IPR010064">
    <property type="entry name" value="HK97-gp10_tail"/>
</dbReference>
<dbReference type="Pfam" id="PF04883">
    <property type="entry name" value="HK97-gp10_like"/>
    <property type="match status" value="1"/>
</dbReference>
<dbReference type="Proteomes" id="UP000198327">
    <property type="component" value="Unassembled WGS sequence"/>
</dbReference>
<dbReference type="AlphaFoldDB" id="A0A239FMF6"/>
<sequence length="157" mass="16907">MSHAEIHHANIDAVMSAAGMRWGDRVGQEVVNRARANCPTDDGRLKASITHLVTLGNDSVTLRVGSPLDYAKWVHRGTGIYGPHGTPIVPVSAKALKFRQPKMMGPLPRGVKNAPKNRRPFVFAKSVKGSPPSPFLSDALKDVFGAAVVRDTPHAND</sequence>
<evidence type="ECO:0000313" key="2">
    <source>
        <dbReference type="Proteomes" id="UP000198327"/>
    </source>
</evidence>
<dbReference type="EMBL" id="FZOW01000003">
    <property type="protein sequence ID" value="SNS58136.1"/>
    <property type="molecule type" value="Genomic_DNA"/>
</dbReference>
<dbReference type="RefSeq" id="WP_089244546.1">
    <property type="nucleotide sequence ID" value="NZ_FZOW01000003.1"/>
</dbReference>
<protein>
    <submittedName>
        <fullName evidence="1">Bacteriophage HK97-gp10, putative tail-component</fullName>
    </submittedName>
</protein>
<reference evidence="2" key="1">
    <citation type="submission" date="2017-06" db="EMBL/GenBank/DDBJ databases">
        <authorList>
            <person name="Varghese N."/>
            <person name="Submissions S."/>
        </authorList>
    </citation>
    <scope>NUCLEOTIDE SEQUENCE [LARGE SCALE GENOMIC DNA]</scope>
    <source>
        <strain evidence="2">JCM 23211</strain>
    </source>
</reference>
<keyword evidence="2" id="KW-1185">Reference proteome</keyword>
<dbReference type="OrthoDB" id="4457835at2"/>
<gene>
    <name evidence="1" type="ORF">SAMN05421642_103374</name>
</gene>
<organism evidence="1 2">
    <name type="scientific">Rhodococcoides kyotonense</name>
    <dbReference type="NCBI Taxonomy" id="398843"/>
    <lineage>
        <taxon>Bacteria</taxon>
        <taxon>Bacillati</taxon>
        <taxon>Actinomycetota</taxon>
        <taxon>Actinomycetes</taxon>
        <taxon>Mycobacteriales</taxon>
        <taxon>Nocardiaceae</taxon>
        <taxon>Rhodococcoides</taxon>
    </lineage>
</organism>
<proteinExistence type="predicted"/>
<name>A0A239FMF6_9NOCA</name>